<name>A0ABS2BI96_9NEIS</name>
<keyword evidence="2" id="KW-1185">Reference proteome</keyword>
<evidence type="ECO:0000313" key="2">
    <source>
        <dbReference type="Proteomes" id="UP000809431"/>
    </source>
</evidence>
<gene>
    <name evidence="1" type="ORF">JMJ54_05790</name>
</gene>
<accession>A0ABS2BI96</accession>
<dbReference type="Proteomes" id="UP000809431">
    <property type="component" value="Unassembled WGS sequence"/>
</dbReference>
<dbReference type="InterPro" id="IPR037012">
    <property type="entry name" value="NanQ/TabA/YiaL_sf"/>
</dbReference>
<dbReference type="Gene3D" id="2.60.120.370">
    <property type="entry name" value="YhcH/YjgK/YiaL"/>
    <property type="match status" value="1"/>
</dbReference>
<dbReference type="InterPro" id="IPR004375">
    <property type="entry name" value="NanQ/TabA/YiaL"/>
</dbReference>
<dbReference type="RefSeq" id="WP_203537005.1">
    <property type="nucleotide sequence ID" value="NZ_JAESND010000002.1"/>
</dbReference>
<dbReference type="NCBIfam" id="TIGR00022">
    <property type="entry name" value="YhcH/YjgK/YiaL family protein"/>
    <property type="match status" value="1"/>
</dbReference>
<proteinExistence type="predicted"/>
<protein>
    <submittedName>
        <fullName evidence="1">YhcH/YjgK/YiaL family protein</fullName>
    </submittedName>
</protein>
<dbReference type="Pfam" id="PF04074">
    <property type="entry name" value="DUF386"/>
    <property type="match status" value="1"/>
</dbReference>
<reference evidence="1 2" key="1">
    <citation type="submission" date="2021-01" db="EMBL/GenBank/DDBJ databases">
        <title>Draft Genome Sequence and Polyhydroxyalkanoate Biosynthetic Potential of Jeongeupia naejangsanensis Type Strain DSM 24253.</title>
        <authorList>
            <person name="Turrini P."/>
            <person name="Artuso I."/>
            <person name="Lugli G.A."/>
            <person name="Frangipani E."/>
            <person name="Ventura M."/>
            <person name="Visca P."/>
        </authorList>
    </citation>
    <scope>NUCLEOTIDE SEQUENCE [LARGE SCALE GENOMIC DNA]</scope>
    <source>
        <strain evidence="1 2">DSM 24253</strain>
    </source>
</reference>
<organism evidence="1 2">
    <name type="scientific">Jeongeupia naejangsanensis</name>
    <dbReference type="NCBI Taxonomy" id="613195"/>
    <lineage>
        <taxon>Bacteria</taxon>
        <taxon>Pseudomonadati</taxon>
        <taxon>Pseudomonadota</taxon>
        <taxon>Betaproteobacteria</taxon>
        <taxon>Neisseriales</taxon>
        <taxon>Chitinibacteraceae</taxon>
        <taxon>Jeongeupia</taxon>
    </lineage>
</organism>
<dbReference type="PANTHER" id="PTHR34986:SF4">
    <property type="entry name" value="EVOLVED BETA-GALACTOSIDASE SUBUNIT BETA-RELATED"/>
    <property type="match status" value="1"/>
</dbReference>
<sequence>MYIGKLTQWPQQRAVLPDAVNRALDALAQLDLAGMPAGRYEIDGDRLYFMIQEMITQPFEAGRPEAHRRYADIQLLLSGEEGYGIAPPDPALPVLDDFFEGRDIGFYATPVNEQRINLLPGDFVVFYPGELHRPGRCVAESMPIRKVVVKIDRTLLGL</sequence>
<dbReference type="SUPFAM" id="SSF51197">
    <property type="entry name" value="Clavaminate synthase-like"/>
    <property type="match status" value="1"/>
</dbReference>
<comment type="caution">
    <text evidence="1">The sequence shown here is derived from an EMBL/GenBank/DDBJ whole genome shotgun (WGS) entry which is preliminary data.</text>
</comment>
<evidence type="ECO:0000313" key="1">
    <source>
        <dbReference type="EMBL" id="MBM3115332.1"/>
    </source>
</evidence>
<dbReference type="EMBL" id="JAESND010000002">
    <property type="protein sequence ID" value="MBM3115332.1"/>
    <property type="molecule type" value="Genomic_DNA"/>
</dbReference>
<dbReference type="PANTHER" id="PTHR34986">
    <property type="entry name" value="EVOLVED BETA-GALACTOSIDASE SUBUNIT BETA"/>
    <property type="match status" value="1"/>
</dbReference>